<evidence type="ECO:0000313" key="1">
    <source>
        <dbReference type="EMBL" id="OYQ52573.1"/>
    </source>
</evidence>
<protein>
    <submittedName>
        <fullName evidence="1">Uncharacterized protein</fullName>
    </submittedName>
</protein>
<dbReference type="AlphaFoldDB" id="A0A256AFW9"/>
<name>A0A256AFW9_9FLAO</name>
<evidence type="ECO:0000313" key="2">
    <source>
        <dbReference type="Proteomes" id="UP000216035"/>
    </source>
</evidence>
<gene>
    <name evidence="1" type="ORF">CHX27_00030</name>
</gene>
<proteinExistence type="predicted"/>
<comment type="caution">
    <text evidence="1">The sequence shown here is derived from an EMBL/GenBank/DDBJ whole genome shotgun (WGS) entry which is preliminary data.</text>
</comment>
<dbReference type="EMBL" id="NOXX01000003">
    <property type="protein sequence ID" value="OYQ52573.1"/>
    <property type="molecule type" value="Genomic_DNA"/>
</dbReference>
<organism evidence="1 2">
    <name type="scientific">Flavobacterium aurantiibacter</name>
    <dbReference type="NCBI Taxonomy" id="2023067"/>
    <lineage>
        <taxon>Bacteria</taxon>
        <taxon>Pseudomonadati</taxon>
        <taxon>Bacteroidota</taxon>
        <taxon>Flavobacteriia</taxon>
        <taxon>Flavobacteriales</taxon>
        <taxon>Flavobacteriaceae</taxon>
        <taxon>Flavobacterium</taxon>
    </lineage>
</organism>
<accession>A0A256AFW9</accession>
<keyword evidence="2" id="KW-1185">Reference proteome</keyword>
<reference evidence="1 2" key="1">
    <citation type="submission" date="2017-07" db="EMBL/GenBank/DDBJ databases">
        <title>Flavobacterium cyanobacteriorum sp. nov., isolated from cyanobacterial aggregates in a eutrophic lake.</title>
        <authorList>
            <person name="Cai H."/>
        </authorList>
    </citation>
    <scope>NUCLEOTIDE SEQUENCE [LARGE SCALE GENOMIC DNA]</scope>
    <source>
        <strain evidence="1 2">TH167</strain>
    </source>
</reference>
<sequence>MDEKKFNELKAESKNGVIEHSIAIKKENSTGISKLASTPKNMLLFNKISNHIIKTLNEHFYKKDPSSDLARGRVETSSLMLGLATSSDAAALSIDTYGEHERYGNNQSLITMNFDLRNDLNTAPNIFSLFEHEFHGHGGGAKLKIDVDRTNQSFKFYEHKAIYEMQQNTPNFKYASGDYRANIVKKNKEYGN</sequence>
<dbReference type="Proteomes" id="UP000216035">
    <property type="component" value="Unassembled WGS sequence"/>
</dbReference>